<comment type="caution">
    <text evidence="1">The sequence shown here is derived from an EMBL/GenBank/DDBJ whole genome shotgun (WGS) entry which is preliminary data.</text>
</comment>
<name>A0A8J7MDY1_9BACT</name>
<organism evidence="1 2">
    <name type="scientific">Persicirhabdus sediminis</name>
    <dbReference type="NCBI Taxonomy" id="454144"/>
    <lineage>
        <taxon>Bacteria</taxon>
        <taxon>Pseudomonadati</taxon>
        <taxon>Verrucomicrobiota</taxon>
        <taxon>Verrucomicrobiia</taxon>
        <taxon>Verrucomicrobiales</taxon>
        <taxon>Verrucomicrobiaceae</taxon>
        <taxon>Persicirhabdus</taxon>
    </lineage>
</organism>
<accession>A0A8J7MDY1</accession>
<proteinExistence type="predicted"/>
<evidence type="ECO:0000313" key="1">
    <source>
        <dbReference type="EMBL" id="MBK1791496.1"/>
    </source>
</evidence>
<keyword evidence="2" id="KW-1185">Reference proteome</keyword>
<gene>
    <name evidence="1" type="ORF">JIN82_10060</name>
</gene>
<evidence type="ECO:0000313" key="2">
    <source>
        <dbReference type="Proteomes" id="UP000624703"/>
    </source>
</evidence>
<sequence length="86" mass="9959">MDHLHHATKTAIALERYKMQHGDYPAELSQLVPEFLPKPPISPLTGSPFSYQLENGTPVIKSPDLTEYPDLEWIFETCAVDWRHRR</sequence>
<dbReference type="EMBL" id="JAENIM010000039">
    <property type="protein sequence ID" value="MBK1791496.1"/>
    <property type="molecule type" value="Genomic_DNA"/>
</dbReference>
<reference evidence="1" key="1">
    <citation type="submission" date="2021-01" db="EMBL/GenBank/DDBJ databases">
        <title>Modified the classification status of verrucomicrobia.</title>
        <authorList>
            <person name="Feng X."/>
        </authorList>
    </citation>
    <scope>NUCLEOTIDE SEQUENCE</scope>
    <source>
        <strain evidence="1">_KCTC 22039</strain>
    </source>
</reference>
<dbReference type="RefSeq" id="WP_200311497.1">
    <property type="nucleotide sequence ID" value="NZ_JAENIM010000039.1"/>
</dbReference>
<dbReference type="AlphaFoldDB" id="A0A8J7MDY1"/>
<protein>
    <submittedName>
        <fullName evidence="1">Uncharacterized protein</fullName>
    </submittedName>
</protein>
<dbReference type="Proteomes" id="UP000624703">
    <property type="component" value="Unassembled WGS sequence"/>
</dbReference>